<reference evidence="8 9" key="1">
    <citation type="journal article" date="2017" name="Front. Microbiol.">
        <title>Labilibaculum manganireducens gen. nov., sp. nov. and Labilibaculum filiforme sp. nov., Novel Bacteroidetes Isolated from Subsurface Sediments of the Baltic Sea.</title>
        <authorList>
            <person name="Vandieken V."/>
            <person name="Marshall I.P."/>
            <person name="Niemann H."/>
            <person name="Engelen B."/>
            <person name="Cypionka H."/>
        </authorList>
    </citation>
    <scope>NUCLEOTIDE SEQUENCE [LARGE SCALE GENOMIC DNA]</scope>
    <source>
        <strain evidence="8 9">59.16B</strain>
    </source>
</reference>
<dbReference type="InterPro" id="IPR001915">
    <property type="entry name" value="Peptidase_M48"/>
</dbReference>
<evidence type="ECO:0000313" key="8">
    <source>
        <dbReference type="EMBL" id="PKQ63975.1"/>
    </source>
</evidence>
<evidence type="ECO:0000256" key="4">
    <source>
        <dbReference type="ARBA" id="ARBA00022833"/>
    </source>
</evidence>
<keyword evidence="2" id="KW-0479">Metal-binding</keyword>
<evidence type="ECO:0000256" key="6">
    <source>
        <dbReference type="RuleBase" id="RU003983"/>
    </source>
</evidence>
<evidence type="ECO:0000256" key="1">
    <source>
        <dbReference type="ARBA" id="ARBA00022670"/>
    </source>
</evidence>
<evidence type="ECO:0000256" key="2">
    <source>
        <dbReference type="ARBA" id="ARBA00022723"/>
    </source>
</evidence>
<evidence type="ECO:0000259" key="7">
    <source>
        <dbReference type="Pfam" id="PF01435"/>
    </source>
</evidence>
<proteinExistence type="inferred from homology"/>
<keyword evidence="3 6" id="KW-0378">Hydrolase</keyword>
<name>A0A2N3I0W8_9BACT</name>
<dbReference type="InterPro" id="IPR051156">
    <property type="entry name" value="Mito/Outer_Membr_Metalloprot"/>
</dbReference>
<comment type="caution">
    <text evidence="8">The sequence shown here is derived from an EMBL/GenBank/DDBJ whole genome shotgun (WGS) entry which is preliminary data.</text>
</comment>
<dbReference type="PANTHER" id="PTHR22726">
    <property type="entry name" value="METALLOENDOPEPTIDASE OMA1"/>
    <property type="match status" value="1"/>
</dbReference>
<dbReference type="PANTHER" id="PTHR22726:SF1">
    <property type="entry name" value="METALLOENDOPEPTIDASE OMA1, MITOCHONDRIAL"/>
    <property type="match status" value="1"/>
</dbReference>
<dbReference type="GO" id="GO:0051603">
    <property type="term" value="P:proteolysis involved in protein catabolic process"/>
    <property type="evidence" value="ECO:0007669"/>
    <property type="project" value="TreeGrafter"/>
</dbReference>
<gene>
    <name evidence="8" type="ORF">BZG02_08155</name>
</gene>
<comment type="similarity">
    <text evidence="6">Belongs to the peptidase M48 family.</text>
</comment>
<dbReference type="CDD" id="cd07332">
    <property type="entry name" value="M48C_Oma1_like"/>
    <property type="match status" value="1"/>
</dbReference>
<keyword evidence="9" id="KW-1185">Reference proteome</keyword>
<dbReference type="GO" id="GO:0004222">
    <property type="term" value="F:metalloendopeptidase activity"/>
    <property type="evidence" value="ECO:0007669"/>
    <property type="project" value="InterPro"/>
</dbReference>
<dbReference type="AlphaFoldDB" id="A0A2N3I0W8"/>
<accession>A0A2N3I0W8</accession>
<dbReference type="GO" id="GO:0046872">
    <property type="term" value="F:metal ion binding"/>
    <property type="evidence" value="ECO:0007669"/>
    <property type="project" value="UniProtKB-KW"/>
</dbReference>
<dbReference type="OrthoDB" id="9810445at2"/>
<dbReference type="GO" id="GO:0016020">
    <property type="term" value="C:membrane"/>
    <property type="evidence" value="ECO:0007669"/>
    <property type="project" value="TreeGrafter"/>
</dbReference>
<dbReference type="RefSeq" id="WP_101260923.1">
    <property type="nucleotide sequence ID" value="NZ_MVDD01000004.1"/>
</dbReference>
<organism evidence="8 9">
    <name type="scientific">Labilibaculum filiforme</name>
    <dbReference type="NCBI Taxonomy" id="1940526"/>
    <lineage>
        <taxon>Bacteria</taxon>
        <taxon>Pseudomonadati</taxon>
        <taxon>Bacteroidota</taxon>
        <taxon>Bacteroidia</taxon>
        <taxon>Marinilabiliales</taxon>
        <taxon>Marinifilaceae</taxon>
        <taxon>Labilibaculum</taxon>
    </lineage>
</organism>
<keyword evidence="5 6" id="KW-0482">Metalloprotease</keyword>
<protein>
    <recommendedName>
        <fullName evidence="7">Peptidase M48 domain-containing protein</fullName>
    </recommendedName>
</protein>
<dbReference type="EMBL" id="MVDD01000004">
    <property type="protein sequence ID" value="PKQ63975.1"/>
    <property type="molecule type" value="Genomic_DNA"/>
</dbReference>
<keyword evidence="4 6" id="KW-0862">Zinc</keyword>
<comment type="cofactor">
    <cofactor evidence="6">
        <name>Zn(2+)</name>
        <dbReference type="ChEBI" id="CHEBI:29105"/>
    </cofactor>
    <text evidence="6">Binds 1 zinc ion per subunit.</text>
</comment>
<dbReference type="Pfam" id="PF01435">
    <property type="entry name" value="Peptidase_M48"/>
    <property type="match status" value="1"/>
</dbReference>
<dbReference type="Proteomes" id="UP000233535">
    <property type="component" value="Unassembled WGS sequence"/>
</dbReference>
<evidence type="ECO:0000313" key="9">
    <source>
        <dbReference type="Proteomes" id="UP000233535"/>
    </source>
</evidence>
<evidence type="ECO:0000256" key="3">
    <source>
        <dbReference type="ARBA" id="ARBA00022801"/>
    </source>
</evidence>
<keyword evidence="1 6" id="KW-0645">Protease</keyword>
<sequence length="265" mass="29784">MKKIVFQALVSTGLFFGLLFGLQEINWLSFFTKQKTQILTEEILGDIYWESFRADEKEITTGLIVPSVDSILTKICENNAIHKTSIKVHIIDNLEVNAFAFPNKHLILNRGLLLAAESDTELAGVICHEIAHIELNHVVKKMLKEVGLSVITSISSGNNNAKTVKKSAKLLSSSAYDRKLEKEADLKAVEYLNNAQIDVTAFANFLIRISLSEHINSKHPVWIDTHPKSEIRAKYTLENRDSTSTKIKSILTKNGWNQLKVELAK</sequence>
<dbReference type="Gene3D" id="3.30.2010.10">
    <property type="entry name" value="Metalloproteases ('zincins'), catalytic domain"/>
    <property type="match status" value="1"/>
</dbReference>
<feature type="domain" description="Peptidase M48" evidence="7">
    <location>
        <begin position="67"/>
        <end position="234"/>
    </location>
</feature>
<evidence type="ECO:0000256" key="5">
    <source>
        <dbReference type="ARBA" id="ARBA00023049"/>
    </source>
</evidence>